<comment type="caution">
    <text evidence="2">The sequence shown here is derived from an EMBL/GenBank/DDBJ whole genome shotgun (WGS) entry which is preliminary data.</text>
</comment>
<feature type="region of interest" description="Disordered" evidence="1">
    <location>
        <begin position="1"/>
        <end position="74"/>
    </location>
</feature>
<feature type="compositionally biased region" description="Basic residues" evidence="1">
    <location>
        <begin position="371"/>
        <end position="391"/>
    </location>
</feature>
<gene>
    <name evidence="2" type="ORF">VTK73DRAFT_4862</name>
</gene>
<feature type="region of interest" description="Disordered" evidence="1">
    <location>
        <begin position="118"/>
        <end position="237"/>
    </location>
</feature>
<keyword evidence="3" id="KW-1185">Reference proteome</keyword>
<evidence type="ECO:0000256" key="1">
    <source>
        <dbReference type="SAM" id="MobiDB-lite"/>
    </source>
</evidence>
<evidence type="ECO:0000313" key="2">
    <source>
        <dbReference type="EMBL" id="KAL1836971.1"/>
    </source>
</evidence>
<accession>A0ABR3V6C7</accession>
<feature type="compositionally biased region" description="Acidic residues" evidence="1">
    <location>
        <begin position="348"/>
        <end position="360"/>
    </location>
</feature>
<name>A0ABR3V6C7_9PEZI</name>
<dbReference type="EMBL" id="JAZHXJ010002733">
    <property type="protein sequence ID" value="KAL1836971.1"/>
    <property type="molecule type" value="Genomic_DNA"/>
</dbReference>
<sequence>MAGPHVGRNLTPLVAEPPRRLPSRESDRSSGDEGHQQQQQQQQQHDHHHDHHHDHQDHHHAFQADGDPFFGRRLSVQKTPFSQASVETAGTSHAEVSEALAVNIYPHQNKSVLVVNHSNKPSESSSLEQQETKAAAAAVLSSSSAASSPHAEQQHQQPAEAGGAPADKPAPVTPPQPTFTMDDVDSPLRNPRAPPEPPAIQFIPATPSGLTPAQEKQKQLGNYFEEMTSDKPARPTSLLRRTLSLGRRAEYGPSASSSSRHPFSLTRTFSLSRNLKKRPPVARGGPAAERTTPAAYPTEESRPPNENMLHPFWRPAHWRGEDEGADGEDWIRRDLEDDEGYPYHYYYDDDDDYDGYDDGGGDAHYYPPSSNRRRLGGARPRRSLSARTPKT</sequence>
<organism evidence="2 3">
    <name type="scientific">Phialemonium thermophilum</name>
    <dbReference type="NCBI Taxonomy" id="223376"/>
    <lineage>
        <taxon>Eukaryota</taxon>
        <taxon>Fungi</taxon>
        <taxon>Dikarya</taxon>
        <taxon>Ascomycota</taxon>
        <taxon>Pezizomycotina</taxon>
        <taxon>Sordariomycetes</taxon>
        <taxon>Sordariomycetidae</taxon>
        <taxon>Cephalothecales</taxon>
        <taxon>Cephalothecaceae</taxon>
        <taxon>Phialemonium</taxon>
    </lineage>
</organism>
<feature type="compositionally biased region" description="Polar residues" evidence="1">
    <location>
        <begin position="118"/>
        <end position="129"/>
    </location>
</feature>
<reference evidence="2 3" key="1">
    <citation type="journal article" date="2024" name="Commun. Biol.">
        <title>Comparative genomic analysis of thermophilic fungi reveals convergent evolutionary adaptations and gene losses.</title>
        <authorList>
            <person name="Steindorff A.S."/>
            <person name="Aguilar-Pontes M.V."/>
            <person name="Robinson A.J."/>
            <person name="Andreopoulos B."/>
            <person name="LaButti K."/>
            <person name="Kuo A."/>
            <person name="Mondo S."/>
            <person name="Riley R."/>
            <person name="Otillar R."/>
            <person name="Haridas S."/>
            <person name="Lipzen A."/>
            <person name="Grimwood J."/>
            <person name="Schmutz J."/>
            <person name="Clum A."/>
            <person name="Reid I.D."/>
            <person name="Moisan M.C."/>
            <person name="Butler G."/>
            <person name="Nguyen T.T.M."/>
            <person name="Dewar K."/>
            <person name="Conant G."/>
            <person name="Drula E."/>
            <person name="Henrissat B."/>
            <person name="Hansel C."/>
            <person name="Singer S."/>
            <person name="Hutchinson M.I."/>
            <person name="de Vries R.P."/>
            <person name="Natvig D.O."/>
            <person name="Powell A.J."/>
            <person name="Tsang A."/>
            <person name="Grigoriev I.V."/>
        </authorList>
    </citation>
    <scope>NUCLEOTIDE SEQUENCE [LARGE SCALE GENOMIC DNA]</scope>
    <source>
        <strain evidence="2 3">ATCC 24622</strain>
    </source>
</reference>
<evidence type="ECO:0000313" key="3">
    <source>
        <dbReference type="Proteomes" id="UP001586593"/>
    </source>
</evidence>
<feature type="compositionally biased region" description="Basic and acidic residues" evidence="1">
    <location>
        <begin position="53"/>
        <end position="62"/>
    </location>
</feature>
<feature type="compositionally biased region" description="Low complexity" evidence="1">
    <location>
        <begin position="134"/>
        <end position="166"/>
    </location>
</feature>
<feature type="region of interest" description="Disordered" evidence="1">
    <location>
        <begin position="341"/>
        <end position="391"/>
    </location>
</feature>
<feature type="compositionally biased region" description="Basic and acidic residues" evidence="1">
    <location>
        <begin position="17"/>
        <end position="35"/>
    </location>
</feature>
<protein>
    <submittedName>
        <fullName evidence="2">Uncharacterized protein</fullName>
    </submittedName>
</protein>
<dbReference type="Proteomes" id="UP001586593">
    <property type="component" value="Unassembled WGS sequence"/>
</dbReference>
<feature type="region of interest" description="Disordered" evidence="1">
    <location>
        <begin position="249"/>
        <end position="312"/>
    </location>
</feature>
<proteinExistence type="predicted"/>